<keyword evidence="3 5" id="KW-1133">Transmembrane helix</keyword>
<evidence type="ECO:0000256" key="2">
    <source>
        <dbReference type="ARBA" id="ARBA00022692"/>
    </source>
</evidence>
<comment type="caution">
    <text evidence="7">The sequence shown here is derived from an EMBL/GenBank/DDBJ whole genome shotgun (WGS) entry which is preliminary data.</text>
</comment>
<dbReference type="PANTHER" id="PTHR12308:SF73">
    <property type="entry name" value="ANOCTAMIN"/>
    <property type="match status" value="1"/>
</dbReference>
<evidence type="ECO:0000256" key="1">
    <source>
        <dbReference type="ARBA" id="ARBA00004141"/>
    </source>
</evidence>
<dbReference type="GO" id="GO:0016020">
    <property type="term" value="C:membrane"/>
    <property type="evidence" value="ECO:0007669"/>
    <property type="project" value="UniProtKB-SubCell"/>
</dbReference>
<dbReference type="Proteomes" id="UP000649617">
    <property type="component" value="Unassembled WGS sequence"/>
</dbReference>
<keyword evidence="8" id="KW-1185">Reference proteome</keyword>
<dbReference type="InterPro" id="IPR007632">
    <property type="entry name" value="Anoctamin"/>
</dbReference>
<evidence type="ECO:0000256" key="5">
    <source>
        <dbReference type="SAM" id="Phobius"/>
    </source>
</evidence>
<feature type="domain" description="Anoctamin transmembrane" evidence="6">
    <location>
        <begin position="434"/>
        <end position="561"/>
    </location>
</feature>
<dbReference type="AlphaFoldDB" id="A0A812WSV8"/>
<dbReference type="GO" id="GO:0005254">
    <property type="term" value="F:chloride channel activity"/>
    <property type="evidence" value="ECO:0007669"/>
    <property type="project" value="TreeGrafter"/>
</dbReference>
<keyword evidence="4 5" id="KW-0472">Membrane</keyword>
<dbReference type="OrthoDB" id="416392at2759"/>
<dbReference type="EMBL" id="CAJNIZ010044396">
    <property type="protein sequence ID" value="CAE7687298.1"/>
    <property type="molecule type" value="Genomic_DNA"/>
</dbReference>
<feature type="non-terminal residue" evidence="7">
    <location>
        <position position="1"/>
    </location>
</feature>
<protein>
    <recommendedName>
        <fullName evidence="6">Anoctamin transmembrane domain-containing protein</fullName>
    </recommendedName>
</protein>
<proteinExistence type="predicted"/>
<evidence type="ECO:0000259" key="6">
    <source>
        <dbReference type="Pfam" id="PF04547"/>
    </source>
</evidence>
<sequence>YTWYKLNEWMQVEILQIFGQSLETEPWYRFPYVQFMKVYFDVLFQESSIVQRKLGMKKAFGSMAFVTSLVPGIIMALFFAQIKLLARPLLSIPSSWGFGESYDEAQAVEQLVVLRPRDAPEVDWKKLDERITDIACPVAGLFTMKVPTFKVLTDICKIFAKDENMTAHGMKAMKPKPHEGLNAIDATKGLLLGRVEDWAVRRWQYVFVFPLDTDNDFWSAPAPEPNEMWERIFTRLDGTAEMTFKEGTTNKQFHEAVFDELVRILSGPQCGFEIKTFRTIDEDELFLLVSLRDPEAVKAIAEDEEFPAMLRHDSAYAKHTCPTDITTGRESFWLCDFGELLDGTRHTNRYPGYVRFTTSMDDLCEDFNAADRIRLARRRIRRFVRLQALLSEKVVNQFFCAHTWTDLQYFYKNKRWNDPCNLSQWPAEHLPDCIQQYFGADLSFFFHWFNAYTRFLLVPALLSTPMLLQDAFFKESIPDQVRWGESVAFSIFLGVWSTTFLARYKHLKNLKVLKWGMKHHDTGVAEVRRQFSDKYRDSWGEYCQQLFHWMLCAAFMAETVFVTLFAPLPHNPWTSIAEERMINKIDQF</sequence>
<evidence type="ECO:0000313" key="7">
    <source>
        <dbReference type="EMBL" id="CAE7687298.1"/>
    </source>
</evidence>
<dbReference type="InterPro" id="IPR049452">
    <property type="entry name" value="Anoctamin_TM"/>
</dbReference>
<organism evidence="7 8">
    <name type="scientific">Symbiodinium pilosum</name>
    <name type="common">Dinoflagellate</name>
    <dbReference type="NCBI Taxonomy" id="2952"/>
    <lineage>
        <taxon>Eukaryota</taxon>
        <taxon>Sar</taxon>
        <taxon>Alveolata</taxon>
        <taxon>Dinophyceae</taxon>
        <taxon>Suessiales</taxon>
        <taxon>Symbiodiniaceae</taxon>
        <taxon>Symbiodinium</taxon>
    </lineage>
</organism>
<name>A0A812WSV8_SYMPI</name>
<reference evidence="7" key="1">
    <citation type="submission" date="2021-02" db="EMBL/GenBank/DDBJ databases">
        <authorList>
            <person name="Dougan E. K."/>
            <person name="Rhodes N."/>
            <person name="Thang M."/>
            <person name="Chan C."/>
        </authorList>
    </citation>
    <scope>NUCLEOTIDE SEQUENCE</scope>
</reference>
<evidence type="ECO:0000256" key="3">
    <source>
        <dbReference type="ARBA" id="ARBA00022989"/>
    </source>
</evidence>
<accession>A0A812WSV8</accession>
<comment type="subcellular location">
    <subcellularLocation>
        <location evidence="1">Membrane</location>
        <topology evidence="1">Multi-pass membrane protein</topology>
    </subcellularLocation>
</comment>
<dbReference type="Pfam" id="PF04547">
    <property type="entry name" value="Anoctamin"/>
    <property type="match status" value="1"/>
</dbReference>
<keyword evidence="2 5" id="KW-0812">Transmembrane</keyword>
<dbReference type="PANTHER" id="PTHR12308">
    <property type="entry name" value="ANOCTAMIN"/>
    <property type="match status" value="1"/>
</dbReference>
<evidence type="ECO:0000256" key="4">
    <source>
        <dbReference type="ARBA" id="ARBA00023136"/>
    </source>
</evidence>
<gene>
    <name evidence="7" type="ORF">SPIL2461_LOCUS19234</name>
</gene>
<evidence type="ECO:0000313" key="8">
    <source>
        <dbReference type="Proteomes" id="UP000649617"/>
    </source>
</evidence>
<feature type="transmembrane region" description="Helical" evidence="5">
    <location>
        <begin position="59"/>
        <end position="80"/>
    </location>
</feature>